<feature type="transmembrane region" description="Helical" evidence="10">
    <location>
        <begin position="976"/>
        <end position="995"/>
    </location>
</feature>
<comment type="caution">
    <text evidence="14">The sequence shown here is derived from an EMBL/GenBank/DDBJ whole genome shotgun (WGS) entry which is preliminary data.</text>
</comment>
<dbReference type="Proteomes" id="UP001479436">
    <property type="component" value="Unassembled WGS sequence"/>
</dbReference>
<accession>A0ABR2VWR4</accession>
<dbReference type="PROSITE" id="PS50026">
    <property type="entry name" value="EGF_3"/>
    <property type="match status" value="1"/>
</dbReference>
<dbReference type="CDD" id="cd00055">
    <property type="entry name" value="EGF_Lam"/>
    <property type="match status" value="1"/>
</dbReference>
<keyword evidence="7 10" id="KW-0472">Membrane</keyword>
<evidence type="ECO:0000256" key="2">
    <source>
        <dbReference type="ARBA" id="ARBA00022448"/>
    </source>
</evidence>
<dbReference type="PANTHER" id="PTHR48041">
    <property type="entry name" value="ABC TRANSPORTER G FAMILY MEMBER 28"/>
    <property type="match status" value="1"/>
</dbReference>
<feature type="transmembrane region" description="Helical" evidence="10">
    <location>
        <begin position="947"/>
        <end position="969"/>
    </location>
</feature>
<feature type="transmembrane region" description="Helical" evidence="10">
    <location>
        <begin position="921"/>
        <end position="941"/>
    </location>
</feature>
<dbReference type="Gene3D" id="3.40.50.300">
    <property type="entry name" value="P-loop containing nucleotide triphosphate hydrolases"/>
    <property type="match status" value="1"/>
</dbReference>
<dbReference type="InterPro" id="IPR003439">
    <property type="entry name" value="ABC_transporter-like_ATP-bd"/>
</dbReference>
<evidence type="ECO:0000256" key="5">
    <source>
        <dbReference type="ARBA" id="ARBA00022840"/>
    </source>
</evidence>
<dbReference type="PROSITE" id="PS50893">
    <property type="entry name" value="ABC_TRANSPORTER_2"/>
    <property type="match status" value="1"/>
</dbReference>
<dbReference type="PROSITE" id="PS00211">
    <property type="entry name" value="ABC_TRANSPORTER_1"/>
    <property type="match status" value="1"/>
</dbReference>
<dbReference type="Pfam" id="PF00005">
    <property type="entry name" value="ABC_tran"/>
    <property type="match status" value="1"/>
</dbReference>
<dbReference type="InterPro" id="IPR027417">
    <property type="entry name" value="P-loop_NTPase"/>
</dbReference>
<keyword evidence="5" id="KW-0067">ATP-binding</keyword>
<dbReference type="CDD" id="cd03213">
    <property type="entry name" value="ABCG_EPDR"/>
    <property type="match status" value="1"/>
</dbReference>
<feature type="disulfide bond" evidence="8">
    <location>
        <begin position="129"/>
        <end position="146"/>
    </location>
</feature>
<dbReference type="InterPro" id="IPR017871">
    <property type="entry name" value="ABC_transporter-like_CS"/>
</dbReference>
<keyword evidence="4" id="KW-0547">Nucleotide-binding</keyword>
<keyword evidence="8" id="KW-1015">Disulfide bond</keyword>
<feature type="region of interest" description="Disordered" evidence="9">
    <location>
        <begin position="677"/>
        <end position="750"/>
    </location>
</feature>
<dbReference type="InterPro" id="IPR043926">
    <property type="entry name" value="ABCG_dom"/>
</dbReference>
<keyword evidence="8" id="KW-0245">EGF-like domain</keyword>
<evidence type="ECO:0000256" key="1">
    <source>
        <dbReference type="ARBA" id="ARBA00004141"/>
    </source>
</evidence>
<feature type="domain" description="EGF-like" evidence="12">
    <location>
        <begin position="120"/>
        <end position="158"/>
    </location>
</feature>
<keyword evidence="11" id="KW-0732">Signal</keyword>
<evidence type="ECO:0000256" key="11">
    <source>
        <dbReference type="SAM" id="SignalP"/>
    </source>
</evidence>
<feature type="transmembrane region" description="Helical" evidence="10">
    <location>
        <begin position="866"/>
        <end position="887"/>
    </location>
</feature>
<organism evidence="14 15">
    <name type="scientific">Basidiobolus ranarum</name>
    <dbReference type="NCBI Taxonomy" id="34480"/>
    <lineage>
        <taxon>Eukaryota</taxon>
        <taxon>Fungi</taxon>
        <taxon>Fungi incertae sedis</taxon>
        <taxon>Zoopagomycota</taxon>
        <taxon>Entomophthoromycotina</taxon>
        <taxon>Basidiobolomycetes</taxon>
        <taxon>Basidiobolales</taxon>
        <taxon>Basidiobolaceae</taxon>
        <taxon>Basidiobolus</taxon>
    </lineage>
</organism>
<reference evidence="14 15" key="1">
    <citation type="submission" date="2023-04" db="EMBL/GenBank/DDBJ databases">
        <title>Genome of Basidiobolus ranarum AG-B5.</title>
        <authorList>
            <person name="Stajich J.E."/>
            <person name="Carter-House D."/>
            <person name="Gryganskyi A."/>
        </authorList>
    </citation>
    <scope>NUCLEOTIDE SEQUENCE [LARGE SCALE GENOMIC DNA]</scope>
    <source>
        <strain evidence="14 15">AG-B5</strain>
    </source>
</reference>
<dbReference type="SMART" id="SM00382">
    <property type="entry name" value="AAA"/>
    <property type="match status" value="1"/>
</dbReference>
<evidence type="ECO:0000256" key="7">
    <source>
        <dbReference type="ARBA" id="ARBA00023136"/>
    </source>
</evidence>
<protein>
    <submittedName>
        <fullName evidence="14">FAD-dependent urate hydroxylase</fullName>
    </submittedName>
</protein>
<feature type="disulfide bond" evidence="8">
    <location>
        <begin position="148"/>
        <end position="157"/>
    </location>
</feature>
<dbReference type="Pfam" id="PF01061">
    <property type="entry name" value="ABC2_membrane"/>
    <property type="match status" value="1"/>
</dbReference>
<gene>
    <name evidence="14" type="primary">ADP1_3</name>
    <name evidence="14" type="ORF">K7432_009723</name>
</gene>
<evidence type="ECO:0000313" key="15">
    <source>
        <dbReference type="Proteomes" id="UP001479436"/>
    </source>
</evidence>
<evidence type="ECO:0000256" key="4">
    <source>
        <dbReference type="ARBA" id="ARBA00022741"/>
    </source>
</evidence>
<evidence type="ECO:0000259" key="12">
    <source>
        <dbReference type="PROSITE" id="PS50026"/>
    </source>
</evidence>
<keyword evidence="2" id="KW-0813">Transport</keyword>
<dbReference type="InterPro" id="IPR002049">
    <property type="entry name" value="LE_dom"/>
</dbReference>
<evidence type="ECO:0000259" key="13">
    <source>
        <dbReference type="PROSITE" id="PS50893"/>
    </source>
</evidence>
<feature type="chain" id="PRO_5045876806" evidence="11">
    <location>
        <begin position="24"/>
        <end position="1086"/>
    </location>
</feature>
<feature type="transmembrane region" description="Helical" evidence="10">
    <location>
        <begin position="350"/>
        <end position="373"/>
    </location>
</feature>
<feature type="signal peptide" evidence="11">
    <location>
        <begin position="1"/>
        <end position="23"/>
    </location>
</feature>
<dbReference type="InterPro" id="IPR013525">
    <property type="entry name" value="ABC2_TM"/>
</dbReference>
<dbReference type="PROSITE" id="PS00022">
    <property type="entry name" value="EGF_1"/>
    <property type="match status" value="1"/>
</dbReference>
<feature type="compositionally biased region" description="Polar residues" evidence="9">
    <location>
        <begin position="724"/>
        <end position="750"/>
    </location>
</feature>
<evidence type="ECO:0000256" key="3">
    <source>
        <dbReference type="ARBA" id="ARBA00022692"/>
    </source>
</evidence>
<dbReference type="SUPFAM" id="SSF52540">
    <property type="entry name" value="P-loop containing nucleoside triphosphate hydrolases"/>
    <property type="match status" value="1"/>
</dbReference>
<evidence type="ECO:0000256" key="9">
    <source>
        <dbReference type="SAM" id="MobiDB-lite"/>
    </source>
</evidence>
<evidence type="ECO:0000256" key="6">
    <source>
        <dbReference type="ARBA" id="ARBA00022989"/>
    </source>
</evidence>
<proteinExistence type="predicted"/>
<dbReference type="InterPro" id="IPR050352">
    <property type="entry name" value="ABCG_transporters"/>
</dbReference>
<keyword evidence="15" id="KW-1185">Reference proteome</keyword>
<name>A0ABR2VWR4_9FUNG</name>
<comment type="caution">
    <text evidence="8">Lacks conserved residue(s) required for the propagation of feature annotation.</text>
</comment>
<evidence type="ECO:0000313" key="14">
    <source>
        <dbReference type="EMBL" id="KAK9708293.1"/>
    </source>
</evidence>
<dbReference type="InterPro" id="IPR000742">
    <property type="entry name" value="EGF"/>
</dbReference>
<keyword evidence="3 10" id="KW-0812">Transmembrane</keyword>
<dbReference type="PANTHER" id="PTHR48041:SF2">
    <property type="entry name" value="ATP-DEPENDENT PERMEASE-RELATED"/>
    <property type="match status" value="1"/>
</dbReference>
<dbReference type="InterPro" id="IPR003593">
    <property type="entry name" value="AAA+_ATPase"/>
</dbReference>
<comment type="subcellular location">
    <subcellularLocation>
        <location evidence="1">Membrane</location>
        <topology evidence="1">Multi-pass membrane protein</topology>
    </subcellularLocation>
</comment>
<feature type="transmembrane region" description="Helical" evidence="10">
    <location>
        <begin position="831"/>
        <end position="854"/>
    </location>
</feature>
<dbReference type="Pfam" id="PF19055">
    <property type="entry name" value="ABC2_membrane_7"/>
    <property type="match status" value="1"/>
</dbReference>
<dbReference type="EMBL" id="JASJQH010007495">
    <property type="protein sequence ID" value="KAK9708293.1"/>
    <property type="molecule type" value="Genomic_DNA"/>
</dbReference>
<sequence>MRFMLLFPSILLLGASLFSATSARKLQLTDEESLFLSPIPVSRGINKSVRSKPVKTAHIPMEPLQLLKKPQTTNQNRNPFQLVEDQCPPCFNCILPSDTCTQFSDCNEYNGRCNCPEGFGGDNCSKPVCNSLAEGQDRKIRQGKECQCSDGWGGINCNICESDLACNALVPTGQNGTCYKGGLVVFNNYQVCDVTNKKIIDMLPDQPPQVTFNCNANEKTCGFQFWIDQIESFYCTLDHCEFREDRSYNGNATYYTCSNIRCKCMTNEMLCGKEGSIDISEFLEEEIKGPASFKCNTEDGCKFEEPAMNDLILSVFGDSYITLNCHSGECLHYTQVPGYIRPEKPKNTSLMIISIASVLIFILGVGAGAIYLVRKNKDNSRDYLLLGQYNPDDEAGKLMDNHTPTALMFRGVNYVVGKKQVLNNVHGIVKPGQVMAIMGASGAGKTTFLDILARKNKSGLVTGDIFVNGRIVSDSQFKRVVGYVDQEDTLMPTLTVYETILYSALLRLPREMSAEAKKNRVYETMSELGILGIKDSFIGDSGSRGISGGEKRRVSIACELVTSPSILFLDEPTSGLDAYNAYNVIECLVTLARNYNRTVIFTIHQPRSNIFTLFDQLVLLADGWMIYSGMASKARSHFENIGHPCPLGFNIADFIVDLSKHAVKPPEEDFEDEELIPGLSNSNHLDEAEASHSNRRRSIRIMQEDSLYSPRRTSSVNPFDDLPSISTPPEANNPWQTEVSPWTGGSQSSATTSRGAEVIQGMSSHLLMLVREYKRSVLAHSVTDEIERLAGLNQIDGAPIHTIGTYRRSSWYTQYRILSDRTFKNLYRNPYLMLTHYVISVFLAVLCGLLFYQVTNDIAGFQNRMGVFFFVCALFGFGCLTSLQVFASERILFVRERANGYYSPITYFASKVMFDIVPLRVIPPILLGVIIYNMVGLAPGLEHFLRFLLVLVLFNLTAASISLFLGILFQEISVANLLSSLMMLFSMLFGGLLLNKDSIPLYLQWLKDLSFFNYAFEAMLVNEMKYLQLTEKKYGLQIDIPGATILSTFGFNAANYWPDVVKLSVMFCVFIVLSFICLQMFVKEKR</sequence>
<feature type="domain" description="ABC transporter" evidence="13">
    <location>
        <begin position="407"/>
        <end position="647"/>
    </location>
</feature>
<keyword evidence="6 10" id="KW-1133">Transmembrane helix</keyword>
<evidence type="ECO:0000256" key="8">
    <source>
        <dbReference type="PROSITE-ProRule" id="PRU00076"/>
    </source>
</evidence>
<dbReference type="Gene3D" id="2.10.25.10">
    <property type="entry name" value="Laminin"/>
    <property type="match status" value="1"/>
</dbReference>
<feature type="transmembrane region" description="Helical" evidence="10">
    <location>
        <begin position="1063"/>
        <end position="1082"/>
    </location>
</feature>
<evidence type="ECO:0000256" key="10">
    <source>
        <dbReference type="SAM" id="Phobius"/>
    </source>
</evidence>